<accession>A0A383B1F6</accession>
<sequence>VTIENISLVILSSILHSLWNILTQTSKNSQFFSGLKGVWL</sequence>
<proteinExistence type="predicted"/>
<name>A0A383B1F6_9ZZZZ</name>
<organism evidence="1">
    <name type="scientific">marine metagenome</name>
    <dbReference type="NCBI Taxonomy" id="408172"/>
    <lineage>
        <taxon>unclassified sequences</taxon>
        <taxon>metagenomes</taxon>
        <taxon>ecological metagenomes</taxon>
    </lineage>
</organism>
<feature type="non-terminal residue" evidence="1">
    <location>
        <position position="1"/>
    </location>
</feature>
<dbReference type="AlphaFoldDB" id="A0A383B1F6"/>
<evidence type="ECO:0000313" key="1">
    <source>
        <dbReference type="EMBL" id="SVE13609.1"/>
    </source>
</evidence>
<feature type="non-terminal residue" evidence="1">
    <location>
        <position position="40"/>
    </location>
</feature>
<dbReference type="EMBL" id="UINC01196558">
    <property type="protein sequence ID" value="SVE13609.1"/>
    <property type="molecule type" value="Genomic_DNA"/>
</dbReference>
<protein>
    <submittedName>
        <fullName evidence="1">Uncharacterized protein</fullName>
    </submittedName>
</protein>
<gene>
    <name evidence="1" type="ORF">METZ01_LOCUS466463</name>
</gene>
<reference evidence="1" key="1">
    <citation type="submission" date="2018-05" db="EMBL/GenBank/DDBJ databases">
        <authorList>
            <person name="Lanie J.A."/>
            <person name="Ng W.-L."/>
            <person name="Kazmierczak K.M."/>
            <person name="Andrzejewski T.M."/>
            <person name="Davidsen T.M."/>
            <person name="Wayne K.J."/>
            <person name="Tettelin H."/>
            <person name="Glass J.I."/>
            <person name="Rusch D."/>
            <person name="Podicherti R."/>
            <person name="Tsui H.-C.T."/>
            <person name="Winkler M.E."/>
        </authorList>
    </citation>
    <scope>NUCLEOTIDE SEQUENCE</scope>
</reference>